<dbReference type="Proteomes" id="UP001500642">
    <property type="component" value="Unassembled WGS sequence"/>
</dbReference>
<reference evidence="3" key="1">
    <citation type="journal article" date="2019" name="Int. J. Syst. Evol. Microbiol.">
        <title>The Global Catalogue of Microorganisms (GCM) 10K type strain sequencing project: providing services to taxonomists for standard genome sequencing and annotation.</title>
        <authorList>
            <consortium name="The Broad Institute Genomics Platform"/>
            <consortium name="The Broad Institute Genome Sequencing Center for Infectious Disease"/>
            <person name="Wu L."/>
            <person name="Ma J."/>
        </authorList>
    </citation>
    <scope>NUCLEOTIDE SEQUENCE [LARGE SCALE GENOMIC DNA]</scope>
    <source>
        <strain evidence="3">JCM 17808</strain>
    </source>
</reference>
<dbReference type="InterPro" id="IPR011737">
    <property type="entry name" value="CHP02206_TP0381"/>
</dbReference>
<feature type="transmembrane region" description="Helical" evidence="1">
    <location>
        <begin position="88"/>
        <end position="109"/>
    </location>
</feature>
<name>A0ABP8J8K5_9MICO</name>
<protein>
    <submittedName>
        <fullName evidence="2">TIGR02206 family membrane protein</fullName>
    </submittedName>
</protein>
<sequence>MEIAEPIGRMALFGPEHLTALAGIVVGAVVLVVMARRKRGTRTELRITRATGWVLLVVAVGWTVWGMLPSHWDIGQSLPFHFSDVLRIVTAIALITRAGWAIAITYYWGLTLNLQSVVTPDLNYMQNPELEFTVFWILHALAQWAPIVLVWGLGYRPTWRGFGVAYVSALAWAVLAAAVNCATGANYGYLAQAPAGFSVLDLLGGWPWYIGVEIAVVAVVWMLMTLPWSEPERLTHASVVDRWRCVRRWDGTPVRPRGRASA</sequence>
<dbReference type="NCBIfam" id="TIGR02206">
    <property type="entry name" value="intg_mem_TP0381"/>
    <property type="match status" value="1"/>
</dbReference>
<keyword evidence="3" id="KW-1185">Reference proteome</keyword>
<keyword evidence="1" id="KW-0472">Membrane</keyword>
<keyword evidence="1" id="KW-1133">Transmembrane helix</keyword>
<feature type="transmembrane region" description="Helical" evidence="1">
    <location>
        <begin position="18"/>
        <end position="35"/>
    </location>
</feature>
<gene>
    <name evidence="2" type="ORF">GCM10023167_10220</name>
</gene>
<dbReference type="RefSeq" id="WP_345030436.1">
    <property type="nucleotide sequence ID" value="NZ_BAABGL010000004.1"/>
</dbReference>
<feature type="transmembrane region" description="Helical" evidence="1">
    <location>
        <begin position="130"/>
        <end position="153"/>
    </location>
</feature>
<feature type="transmembrane region" description="Helical" evidence="1">
    <location>
        <begin position="165"/>
        <end position="190"/>
    </location>
</feature>
<dbReference type="EMBL" id="BAABGL010000004">
    <property type="protein sequence ID" value="GAA4386861.1"/>
    <property type="molecule type" value="Genomic_DNA"/>
</dbReference>
<proteinExistence type="predicted"/>
<comment type="caution">
    <text evidence="2">The sequence shown here is derived from an EMBL/GenBank/DDBJ whole genome shotgun (WGS) entry which is preliminary data.</text>
</comment>
<accession>A0ABP8J8K5</accession>
<feature type="transmembrane region" description="Helical" evidence="1">
    <location>
        <begin position="47"/>
        <end position="68"/>
    </location>
</feature>
<evidence type="ECO:0000256" key="1">
    <source>
        <dbReference type="SAM" id="Phobius"/>
    </source>
</evidence>
<keyword evidence="1" id="KW-0812">Transmembrane</keyword>
<feature type="transmembrane region" description="Helical" evidence="1">
    <location>
        <begin position="202"/>
        <end position="224"/>
    </location>
</feature>
<evidence type="ECO:0000313" key="2">
    <source>
        <dbReference type="EMBL" id="GAA4386861.1"/>
    </source>
</evidence>
<organism evidence="2 3">
    <name type="scientific">Brevibacterium pityocampae</name>
    <dbReference type="NCBI Taxonomy" id="506594"/>
    <lineage>
        <taxon>Bacteria</taxon>
        <taxon>Bacillati</taxon>
        <taxon>Actinomycetota</taxon>
        <taxon>Actinomycetes</taxon>
        <taxon>Micrococcales</taxon>
        <taxon>Brevibacteriaceae</taxon>
        <taxon>Brevibacterium</taxon>
    </lineage>
</organism>
<evidence type="ECO:0000313" key="3">
    <source>
        <dbReference type="Proteomes" id="UP001500642"/>
    </source>
</evidence>
<dbReference type="Pfam" id="PF14808">
    <property type="entry name" value="TMEM164"/>
    <property type="match status" value="1"/>
</dbReference>